<protein>
    <submittedName>
        <fullName evidence="3">Phytase</fullName>
    </submittedName>
</protein>
<evidence type="ECO:0000259" key="2">
    <source>
        <dbReference type="PROSITE" id="PS51662"/>
    </source>
</evidence>
<accession>A0A934JRX5</accession>
<comment type="caution">
    <text evidence="3">The sequence shown here is derived from an EMBL/GenBank/DDBJ whole genome shotgun (WGS) entry which is preliminary data.</text>
</comment>
<sequence length="685" mass="74386">MTQLTLSFVALAISAVVTSQTYAAKTPVISTQLKTDTSYEDIADGAIWSSPMASKDDLLIATLEGDGLAVFDSQGRTLMKDDSKEVIGADVRYGLMDGNKSMDLLAVGLPDEDAFGFYRIDRKATPILQEVGRITTNFGPEAVCLYKNATTGETTVTGLSDEGDVVQYKLKYQDGKINSAVLNRAGEPVAVRRAQVGGKLSSCVVDDETGILYIAEQDIGIWAYGADPENVKDRRLVDVVKPIGHLEEIEGLDLTYQADGKGYLLVADEGAGFLVYDRNDGNAFKAKFDAKGFEEAKIITASANGIWIGNTEADEPVYEKVAFDELNRKLKGDDIEFSHLKSHRQLKIEGVKLVAASGETDEVSKGGDAADDPAFWLNPKDASKSLIIATNKKGGLMAYDLQGKEIQYLKGGKPNNVDIRTVKDWDGSSFALATATNRVLNTLALYKITDGKKPIQPLKALGKYVHQDAAQFVSNVDTVYGLCMYQAKDGTAYAFLNGKNGVIEQWRLTPTKKGIEGKIVRTLKVDTQPEGCVADDKTGILYVGEEDVAIWAFQADENASTKASLFAAVDGKQLVADIEGITLYQNDQVNYLIASSQGNNTYAVFDLNNGNRFVTSFAIIGDDSKGVDGSSDTDGIHAVSANLGADYPNGMFIAQDWYNLDGQYKAEKQNFKIVDWNNIRDVLKK</sequence>
<organism evidence="3 4">
    <name type="scientific">Marinomonas transparens</name>
    <dbReference type="NCBI Taxonomy" id="2795388"/>
    <lineage>
        <taxon>Bacteria</taxon>
        <taxon>Pseudomonadati</taxon>
        <taxon>Pseudomonadota</taxon>
        <taxon>Gammaproteobacteria</taxon>
        <taxon>Oceanospirillales</taxon>
        <taxon>Oceanospirillaceae</taxon>
        <taxon>Marinomonas</taxon>
    </lineage>
</organism>
<dbReference type="Pfam" id="PF02333">
    <property type="entry name" value="Phytase"/>
    <property type="match status" value="2"/>
</dbReference>
<evidence type="ECO:0000313" key="3">
    <source>
        <dbReference type="EMBL" id="MBJ7536300.1"/>
    </source>
</evidence>
<gene>
    <name evidence="3" type="ORF">I8J31_01255</name>
</gene>
<keyword evidence="4" id="KW-1185">Reference proteome</keyword>
<name>A0A934JRX5_9GAMM</name>
<dbReference type="Proteomes" id="UP000628710">
    <property type="component" value="Unassembled WGS sequence"/>
</dbReference>
<feature type="domain" description="BPP" evidence="2">
    <location>
        <begin position="344"/>
        <end position="683"/>
    </location>
</feature>
<feature type="signal peptide" evidence="1">
    <location>
        <begin position="1"/>
        <end position="23"/>
    </location>
</feature>
<dbReference type="PROSITE" id="PS51662">
    <property type="entry name" value="BP_PHYTASE"/>
    <property type="match status" value="2"/>
</dbReference>
<dbReference type="InterPro" id="IPR003431">
    <property type="entry name" value="B-propeller_Phytase"/>
</dbReference>
<dbReference type="GO" id="GO:0016158">
    <property type="term" value="F:inositol hexakisphosphate 3-phosphatase activity"/>
    <property type="evidence" value="ECO:0007669"/>
    <property type="project" value="InterPro"/>
</dbReference>
<keyword evidence="1" id="KW-0732">Signal</keyword>
<reference evidence="3" key="1">
    <citation type="submission" date="2020-12" db="EMBL/GenBank/DDBJ databases">
        <title>Marinomonas arctica sp. nov., a psychrotolerant bacterium isolated from the Arctic.</title>
        <authorList>
            <person name="Zhang Y."/>
        </authorList>
    </citation>
    <scope>NUCLEOTIDE SEQUENCE</scope>
    <source>
        <strain evidence="3">C1424</strain>
    </source>
</reference>
<dbReference type="Gene3D" id="2.120.10.30">
    <property type="entry name" value="TolB, C-terminal domain"/>
    <property type="match status" value="2"/>
</dbReference>
<evidence type="ECO:0000313" key="4">
    <source>
        <dbReference type="Proteomes" id="UP000628710"/>
    </source>
</evidence>
<dbReference type="AlphaFoldDB" id="A0A934JRX5"/>
<evidence type="ECO:0000256" key="1">
    <source>
        <dbReference type="SAM" id="SignalP"/>
    </source>
</evidence>
<dbReference type="EMBL" id="JAEMNX010000001">
    <property type="protein sequence ID" value="MBJ7536300.1"/>
    <property type="molecule type" value="Genomic_DNA"/>
</dbReference>
<feature type="chain" id="PRO_5037665829" evidence="1">
    <location>
        <begin position="24"/>
        <end position="685"/>
    </location>
</feature>
<feature type="domain" description="BPP" evidence="2">
    <location>
        <begin position="9"/>
        <end position="330"/>
    </location>
</feature>
<dbReference type="SUPFAM" id="SSF50956">
    <property type="entry name" value="Thermostable phytase (3-phytase)"/>
    <property type="match status" value="2"/>
</dbReference>
<dbReference type="RefSeq" id="WP_199466372.1">
    <property type="nucleotide sequence ID" value="NZ_JAEMNX010000001.1"/>
</dbReference>
<proteinExistence type="predicted"/>
<dbReference type="InterPro" id="IPR011042">
    <property type="entry name" value="6-blade_b-propeller_TolB-like"/>
</dbReference>